<dbReference type="InterPro" id="IPR026516">
    <property type="entry name" value="THAP1/10"/>
</dbReference>
<keyword evidence="4 12" id="KW-0863">Zinc-finger</keyword>
<keyword evidence="6" id="KW-0805">Transcription regulation</keyword>
<feature type="domain" description="THAP-type" evidence="14">
    <location>
        <begin position="1"/>
        <end position="88"/>
    </location>
</feature>
<comment type="caution">
    <text evidence="15">The sequence shown here is derived from an EMBL/GenBank/DDBJ whole genome shotgun (WGS) entry which is preliminary data.</text>
</comment>
<evidence type="ECO:0000313" key="15">
    <source>
        <dbReference type="EMBL" id="TRY78029.1"/>
    </source>
</evidence>
<keyword evidence="9" id="KW-0804">Transcription</keyword>
<comment type="subcellular location">
    <subcellularLocation>
        <location evidence="1">Nucleus</location>
        <location evidence="1">Nucleoplasm</location>
    </subcellularLocation>
</comment>
<evidence type="ECO:0000256" key="8">
    <source>
        <dbReference type="ARBA" id="ARBA00023125"/>
    </source>
</evidence>
<keyword evidence="10" id="KW-0539">Nucleus</keyword>
<feature type="transmembrane region" description="Helical" evidence="13">
    <location>
        <begin position="85"/>
        <end position="108"/>
    </location>
</feature>
<dbReference type="PANTHER" id="PTHR46600:SF1">
    <property type="entry name" value="THAP DOMAIN-CONTAINING PROTEIN 1"/>
    <property type="match status" value="1"/>
</dbReference>
<dbReference type="Proteomes" id="UP000318571">
    <property type="component" value="Chromosome 11"/>
</dbReference>
<keyword evidence="13" id="KW-0812">Transmembrane</keyword>
<protein>
    <recommendedName>
        <fullName evidence="14">THAP-type domain-containing protein</fullName>
    </recommendedName>
</protein>
<organism evidence="15 16">
    <name type="scientific">Tigriopus californicus</name>
    <name type="common">Marine copepod</name>
    <dbReference type="NCBI Taxonomy" id="6832"/>
    <lineage>
        <taxon>Eukaryota</taxon>
        <taxon>Metazoa</taxon>
        <taxon>Ecdysozoa</taxon>
        <taxon>Arthropoda</taxon>
        <taxon>Crustacea</taxon>
        <taxon>Multicrustacea</taxon>
        <taxon>Hexanauplia</taxon>
        <taxon>Copepoda</taxon>
        <taxon>Harpacticoida</taxon>
        <taxon>Harpacticidae</taxon>
        <taxon>Tigriopus</taxon>
    </lineage>
</organism>
<reference evidence="15 16" key="1">
    <citation type="journal article" date="2018" name="Nat. Ecol. Evol.">
        <title>Genomic signatures of mitonuclear coevolution across populations of Tigriopus californicus.</title>
        <authorList>
            <person name="Barreto F.S."/>
            <person name="Watson E.T."/>
            <person name="Lima T.G."/>
            <person name="Willett C.S."/>
            <person name="Edmands S."/>
            <person name="Li W."/>
            <person name="Burton R.S."/>
        </authorList>
    </citation>
    <scope>NUCLEOTIDE SEQUENCE [LARGE SCALE GENOMIC DNA]</scope>
    <source>
        <strain evidence="15 16">San Diego</strain>
    </source>
</reference>
<evidence type="ECO:0000256" key="10">
    <source>
        <dbReference type="ARBA" id="ARBA00023242"/>
    </source>
</evidence>
<evidence type="ECO:0000256" key="5">
    <source>
        <dbReference type="ARBA" id="ARBA00022833"/>
    </source>
</evidence>
<dbReference type="GO" id="GO:0005654">
    <property type="term" value="C:nucleoplasm"/>
    <property type="evidence" value="ECO:0007669"/>
    <property type="project" value="UniProtKB-SubCell"/>
</dbReference>
<proteinExistence type="inferred from homology"/>
<evidence type="ECO:0000256" key="1">
    <source>
        <dbReference type="ARBA" id="ARBA00004642"/>
    </source>
</evidence>
<accession>A0A553PK40</accession>
<sequence length="186" mass="20396">MVKSCAAYGCQNRFQKDSGITFHHFPKDSERRQKWVKALRRLNYDPSEFDVHRSKFIYFFLGAAFFLGEVFFTFFTGVFLAGAAFFLGVLAFLGLAAAAAGFLAAVFFLGDLAFFSPAGFLAATFFLGVLAFLGLATALGFSTLAAAASLNEPEAPAPLVWTSFFFSTKALRAFLMKWAFLTTSTL</sequence>
<feature type="transmembrane region" description="Helical" evidence="13">
    <location>
        <begin position="56"/>
        <end position="79"/>
    </location>
</feature>
<dbReference type="SUPFAM" id="SSF57716">
    <property type="entry name" value="Glucocorticoid receptor-like (DNA-binding domain)"/>
    <property type="match status" value="1"/>
</dbReference>
<keyword evidence="5" id="KW-0862">Zinc</keyword>
<evidence type="ECO:0000313" key="16">
    <source>
        <dbReference type="Proteomes" id="UP000318571"/>
    </source>
</evidence>
<keyword evidence="3" id="KW-0479">Metal-binding</keyword>
<dbReference type="EMBL" id="VCGU01000003">
    <property type="protein sequence ID" value="TRY78029.1"/>
    <property type="molecule type" value="Genomic_DNA"/>
</dbReference>
<evidence type="ECO:0000256" key="7">
    <source>
        <dbReference type="ARBA" id="ARBA00023054"/>
    </source>
</evidence>
<dbReference type="InterPro" id="IPR006612">
    <property type="entry name" value="THAP_Znf"/>
</dbReference>
<evidence type="ECO:0000256" key="2">
    <source>
        <dbReference type="ARBA" id="ARBA00006177"/>
    </source>
</evidence>
<evidence type="ECO:0000256" key="13">
    <source>
        <dbReference type="SAM" id="Phobius"/>
    </source>
</evidence>
<evidence type="ECO:0000256" key="3">
    <source>
        <dbReference type="ARBA" id="ARBA00022723"/>
    </source>
</evidence>
<gene>
    <name evidence="15" type="ORF">TCAL_16701</name>
</gene>
<keyword evidence="16" id="KW-1185">Reference proteome</keyword>
<dbReference type="Pfam" id="PF05485">
    <property type="entry name" value="THAP"/>
    <property type="match status" value="1"/>
</dbReference>
<evidence type="ECO:0000256" key="4">
    <source>
        <dbReference type="ARBA" id="ARBA00022771"/>
    </source>
</evidence>
<dbReference type="PROSITE" id="PS50950">
    <property type="entry name" value="ZF_THAP"/>
    <property type="match status" value="1"/>
</dbReference>
<keyword evidence="11" id="KW-0131">Cell cycle</keyword>
<keyword evidence="13" id="KW-0472">Membrane</keyword>
<dbReference type="AlphaFoldDB" id="A0A553PK40"/>
<evidence type="ECO:0000256" key="12">
    <source>
        <dbReference type="PROSITE-ProRule" id="PRU00309"/>
    </source>
</evidence>
<comment type="similarity">
    <text evidence="2">Belongs to the THAP1 family.</text>
</comment>
<evidence type="ECO:0000256" key="9">
    <source>
        <dbReference type="ARBA" id="ARBA00023163"/>
    </source>
</evidence>
<name>A0A553PK40_TIGCA</name>
<keyword evidence="13" id="KW-1133">Transmembrane helix</keyword>
<evidence type="ECO:0000259" key="14">
    <source>
        <dbReference type="PROSITE" id="PS50950"/>
    </source>
</evidence>
<dbReference type="GO" id="GO:0043565">
    <property type="term" value="F:sequence-specific DNA binding"/>
    <property type="evidence" value="ECO:0007669"/>
    <property type="project" value="InterPro"/>
</dbReference>
<dbReference type="PANTHER" id="PTHR46600">
    <property type="entry name" value="THAP DOMAIN-CONTAINING"/>
    <property type="match status" value="1"/>
</dbReference>
<keyword evidence="7" id="KW-0175">Coiled coil</keyword>
<dbReference type="GO" id="GO:0008270">
    <property type="term" value="F:zinc ion binding"/>
    <property type="evidence" value="ECO:0007669"/>
    <property type="project" value="UniProtKB-KW"/>
</dbReference>
<feature type="transmembrane region" description="Helical" evidence="13">
    <location>
        <begin position="120"/>
        <end position="147"/>
    </location>
</feature>
<evidence type="ECO:0000256" key="6">
    <source>
        <dbReference type="ARBA" id="ARBA00023015"/>
    </source>
</evidence>
<evidence type="ECO:0000256" key="11">
    <source>
        <dbReference type="ARBA" id="ARBA00023306"/>
    </source>
</evidence>
<keyword evidence="8 12" id="KW-0238">DNA-binding</keyword>
<feature type="transmembrane region" description="Helical" evidence="13">
    <location>
        <begin position="159"/>
        <end position="180"/>
    </location>
</feature>